<evidence type="ECO:0000256" key="5">
    <source>
        <dbReference type="RuleBase" id="RU363041"/>
    </source>
</evidence>
<evidence type="ECO:0000256" key="3">
    <source>
        <dbReference type="ARBA" id="ARBA00022989"/>
    </source>
</evidence>
<dbReference type="PANTHER" id="PTHR43483:SF3">
    <property type="entry name" value="MEMBRANE TRANSPORTER PROTEIN HI_0806-RELATED"/>
    <property type="match status" value="1"/>
</dbReference>
<feature type="transmembrane region" description="Helical" evidence="5">
    <location>
        <begin position="178"/>
        <end position="201"/>
    </location>
</feature>
<keyword evidence="6" id="KW-0175">Coiled coil</keyword>
<evidence type="ECO:0000313" key="8">
    <source>
        <dbReference type="Proteomes" id="UP000323144"/>
    </source>
</evidence>
<dbReference type="Proteomes" id="UP000323144">
    <property type="component" value="Chromosome"/>
</dbReference>
<comment type="caution">
    <text evidence="5">Lacks conserved residue(s) required for the propagation of feature annotation.</text>
</comment>
<dbReference type="GO" id="GO:0005886">
    <property type="term" value="C:plasma membrane"/>
    <property type="evidence" value="ECO:0007669"/>
    <property type="project" value="UniProtKB-SubCell"/>
</dbReference>
<keyword evidence="4 5" id="KW-0472">Membrane</keyword>
<name>A0A5B9Y3R2_9MOLU</name>
<feature type="transmembrane region" description="Helical" evidence="5">
    <location>
        <begin position="430"/>
        <end position="450"/>
    </location>
</feature>
<dbReference type="RefSeq" id="WP_166507787.1">
    <property type="nucleotide sequence ID" value="NZ_CP043026.1"/>
</dbReference>
<dbReference type="KEGG" id="schi:SCHIN_v1c01950"/>
<feature type="transmembrane region" description="Helical" evidence="5">
    <location>
        <begin position="301"/>
        <end position="321"/>
    </location>
</feature>
<keyword evidence="2 5" id="KW-0812">Transmembrane</keyword>
<organism evidence="7 8">
    <name type="scientific">Spiroplasma chinense</name>
    <dbReference type="NCBI Taxonomy" id="216932"/>
    <lineage>
        <taxon>Bacteria</taxon>
        <taxon>Bacillati</taxon>
        <taxon>Mycoplasmatota</taxon>
        <taxon>Mollicutes</taxon>
        <taxon>Entomoplasmatales</taxon>
        <taxon>Spiroplasmataceae</taxon>
        <taxon>Spiroplasma</taxon>
    </lineage>
</organism>
<dbReference type="AlphaFoldDB" id="A0A5B9Y3R2"/>
<accession>A0A5B9Y3R2</accession>
<feature type="transmembrane region" description="Helical" evidence="5">
    <location>
        <begin position="462"/>
        <end position="485"/>
    </location>
</feature>
<feature type="transmembrane region" description="Helical" evidence="5">
    <location>
        <begin position="353"/>
        <end position="372"/>
    </location>
</feature>
<evidence type="ECO:0000313" key="7">
    <source>
        <dbReference type="EMBL" id="QEH61393.1"/>
    </source>
</evidence>
<feature type="transmembrane region" description="Helical" evidence="5">
    <location>
        <begin position="491"/>
        <end position="515"/>
    </location>
</feature>
<gene>
    <name evidence="7" type="ORF">SCHIN_v1c01950</name>
</gene>
<sequence length="521" mass="58736">MRDIQLSDKQSLLFEEIINKDNEVENLCNEYQLLKENYNQISNELKQRILQEKEELKNSEISKVDKDRHLQEISKSYNVERTKLVYDMDRKFDSIENHYKELSILKKQKDTRIVLKLIKNEIREIKKNLKEELKQIKGNEQDKIKRNETITEIKTKYKPRIEEKITERNKLKKGLDKITLFSVLTISLVVLIAGALCLDYLVYIPKTNGGIKYDFGLKESIFAVSVSGILIILLGVVAYRLLNDSEKVLMAERNQNSFKTGVGIGFFTNFFDTIGIGSFAPTIVLLRLFKGYKEDKRIPGILNAGHTIPVILQAIIFVIAIKVDIYTLITLTATTVVGGYIGASLANKVNGKSIKLIMGIVLFVTAIFMILSHPMIGVFEGVGKAKGLSFDGWKIYVTAFIFLILGLLISFGIGLYAPAMAVITLMGMDVTVAFPIMMTSTAFVMPVGTLKFMKDKNYEPKVSVGITTGGIFGVFTAFVIVFVGFSGHTQFVNYLLFLVIAVIFYASISILYDFFKGKKIE</sequence>
<protein>
    <recommendedName>
        <fullName evidence="5">Probable membrane transporter protein</fullName>
    </recommendedName>
</protein>
<comment type="subcellular location">
    <subcellularLocation>
        <location evidence="5">Cell membrane</location>
        <topology evidence="5">Multi-pass membrane protein</topology>
    </subcellularLocation>
    <subcellularLocation>
        <location evidence="1">Membrane</location>
        <topology evidence="1">Multi-pass membrane protein</topology>
    </subcellularLocation>
</comment>
<reference evidence="7 8" key="1">
    <citation type="submission" date="2019-08" db="EMBL/GenBank/DDBJ databases">
        <title>Complete genome sequence of Spiroplasma chinense CCH (DSM 19755).</title>
        <authorList>
            <person name="Shen H.-Y."/>
            <person name="Lin Y.-C."/>
            <person name="Chou L."/>
            <person name="Kuo C.-H."/>
        </authorList>
    </citation>
    <scope>NUCLEOTIDE SEQUENCE [LARGE SCALE GENOMIC DNA]</scope>
    <source>
        <strain evidence="7 8">CCH</strain>
    </source>
</reference>
<evidence type="ECO:0000256" key="6">
    <source>
        <dbReference type="SAM" id="Coils"/>
    </source>
</evidence>
<dbReference type="EMBL" id="CP043026">
    <property type="protein sequence ID" value="QEH61393.1"/>
    <property type="molecule type" value="Genomic_DNA"/>
</dbReference>
<feature type="coiled-coil region" evidence="6">
    <location>
        <begin position="17"/>
        <end position="62"/>
    </location>
</feature>
<dbReference type="PANTHER" id="PTHR43483">
    <property type="entry name" value="MEMBRANE TRANSPORTER PROTEIN HI_0806-RELATED"/>
    <property type="match status" value="1"/>
</dbReference>
<feature type="transmembrane region" description="Helical" evidence="5">
    <location>
        <begin position="328"/>
        <end position="347"/>
    </location>
</feature>
<comment type="similarity">
    <text evidence="5">Belongs to the 4-toluene sulfonate uptake permease (TSUP) (TC 2.A.102) family.</text>
</comment>
<evidence type="ECO:0000256" key="2">
    <source>
        <dbReference type="ARBA" id="ARBA00022692"/>
    </source>
</evidence>
<evidence type="ECO:0000256" key="1">
    <source>
        <dbReference type="ARBA" id="ARBA00004141"/>
    </source>
</evidence>
<dbReference type="Pfam" id="PF01925">
    <property type="entry name" value="TauE"/>
    <property type="match status" value="1"/>
</dbReference>
<dbReference type="InterPro" id="IPR002781">
    <property type="entry name" value="TM_pro_TauE-like"/>
</dbReference>
<feature type="transmembrane region" description="Helical" evidence="5">
    <location>
        <begin position="263"/>
        <end position="289"/>
    </location>
</feature>
<evidence type="ECO:0000256" key="4">
    <source>
        <dbReference type="ARBA" id="ARBA00023136"/>
    </source>
</evidence>
<feature type="transmembrane region" description="Helical" evidence="5">
    <location>
        <begin position="221"/>
        <end position="242"/>
    </location>
</feature>
<keyword evidence="5" id="KW-1003">Cell membrane</keyword>
<feature type="coiled-coil region" evidence="6">
    <location>
        <begin position="115"/>
        <end position="146"/>
    </location>
</feature>
<keyword evidence="8" id="KW-1185">Reference proteome</keyword>
<proteinExistence type="inferred from homology"/>
<keyword evidence="3 5" id="KW-1133">Transmembrane helix</keyword>
<feature type="transmembrane region" description="Helical" evidence="5">
    <location>
        <begin position="393"/>
        <end position="418"/>
    </location>
</feature>